<protein>
    <submittedName>
        <fullName evidence="2">Uncharacterized protein</fullName>
    </submittedName>
</protein>
<keyword evidence="3" id="KW-1185">Reference proteome</keyword>
<dbReference type="EMBL" id="AP018203">
    <property type="protein sequence ID" value="BAY54751.1"/>
    <property type="molecule type" value="Genomic_DNA"/>
</dbReference>
<dbReference type="AlphaFoldDB" id="A0A1Z4JDD8"/>
<accession>A0A1Z4JDD8</accession>
<proteinExistence type="predicted"/>
<sequence>MIVSPVNDIYRQAHQGSVAAIIQVLNDKLSDSGVRTRAIFANGVLQLLCEAATAEQLDRAALTERIRKILESISPRNVRRVNINCRIVREQQLLWFEEINRDPDGQLLWAQEIALRRPNPIKGMFQDLRETFSERDDLPRTLSPQAVREKRQFNRGILGGVVLTAGLMLAGLGVYAMTGGKILPGQPPQAADSPQATWKSSIKQDGDSFATAVRVAERAAKASKDAKTPAQWQEVADMWGTASRLMSEVPNNHARADVAKNRTQAYRKNQEVALRNLK</sequence>
<feature type="transmembrane region" description="Helical" evidence="1">
    <location>
        <begin position="157"/>
        <end position="177"/>
    </location>
</feature>
<organism evidence="2 3">
    <name type="scientific">Leptolyngbya boryana NIES-2135</name>
    <dbReference type="NCBI Taxonomy" id="1973484"/>
    <lineage>
        <taxon>Bacteria</taxon>
        <taxon>Bacillati</taxon>
        <taxon>Cyanobacteriota</taxon>
        <taxon>Cyanophyceae</taxon>
        <taxon>Leptolyngbyales</taxon>
        <taxon>Leptolyngbyaceae</taxon>
        <taxon>Leptolyngbya group</taxon>
        <taxon>Leptolyngbya</taxon>
    </lineage>
</organism>
<keyword evidence="1" id="KW-0812">Transmembrane</keyword>
<name>A0A1Z4JDD8_LEPBY</name>
<keyword evidence="1" id="KW-1133">Transmembrane helix</keyword>
<evidence type="ECO:0000256" key="1">
    <source>
        <dbReference type="SAM" id="Phobius"/>
    </source>
</evidence>
<evidence type="ECO:0000313" key="2">
    <source>
        <dbReference type="EMBL" id="BAY54751.1"/>
    </source>
</evidence>
<evidence type="ECO:0000313" key="3">
    <source>
        <dbReference type="Proteomes" id="UP000217895"/>
    </source>
</evidence>
<gene>
    <name evidence="2" type="ORF">NIES2135_15690</name>
</gene>
<keyword evidence="1" id="KW-0472">Membrane</keyword>
<dbReference type="Proteomes" id="UP000217895">
    <property type="component" value="Chromosome"/>
</dbReference>
<reference evidence="2 3" key="1">
    <citation type="submission" date="2017-06" db="EMBL/GenBank/DDBJ databases">
        <title>Genome sequencing of cyanobaciteial culture collection at National Institute for Environmental Studies (NIES).</title>
        <authorList>
            <person name="Hirose Y."/>
            <person name="Shimura Y."/>
            <person name="Fujisawa T."/>
            <person name="Nakamura Y."/>
            <person name="Kawachi M."/>
        </authorList>
    </citation>
    <scope>NUCLEOTIDE SEQUENCE [LARGE SCALE GENOMIC DNA]</scope>
    <source>
        <strain evidence="2 3">NIES-2135</strain>
    </source>
</reference>